<dbReference type="EMBL" id="ML996696">
    <property type="protein sequence ID" value="KAF2399929.1"/>
    <property type="molecule type" value="Genomic_DNA"/>
</dbReference>
<dbReference type="AlphaFoldDB" id="A0A6G1HVT6"/>
<evidence type="ECO:0000313" key="1">
    <source>
        <dbReference type="EMBL" id="KAF2399929.1"/>
    </source>
</evidence>
<name>A0A6G1HVT6_9PEZI</name>
<keyword evidence="2" id="KW-1185">Reference proteome</keyword>
<accession>A0A6G1HVT6</accession>
<reference evidence="1" key="1">
    <citation type="journal article" date="2020" name="Stud. Mycol.">
        <title>101 Dothideomycetes genomes: a test case for predicting lifestyles and emergence of pathogens.</title>
        <authorList>
            <person name="Haridas S."/>
            <person name="Albert R."/>
            <person name="Binder M."/>
            <person name="Bloem J."/>
            <person name="Labutti K."/>
            <person name="Salamov A."/>
            <person name="Andreopoulos B."/>
            <person name="Baker S."/>
            <person name="Barry K."/>
            <person name="Bills G."/>
            <person name="Bluhm B."/>
            <person name="Cannon C."/>
            <person name="Castanera R."/>
            <person name="Culley D."/>
            <person name="Daum C."/>
            <person name="Ezra D."/>
            <person name="Gonzalez J."/>
            <person name="Henrissat B."/>
            <person name="Kuo A."/>
            <person name="Liang C."/>
            <person name="Lipzen A."/>
            <person name="Lutzoni F."/>
            <person name="Magnuson J."/>
            <person name="Mondo S."/>
            <person name="Nolan M."/>
            <person name="Ohm R."/>
            <person name="Pangilinan J."/>
            <person name="Park H.-J."/>
            <person name="Ramirez L."/>
            <person name="Alfaro M."/>
            <person name="Sun H."/>
            <person name="Tritt A."/>
            <person name="Yoshinaga Y."/>
            <person name="Zwiers L.-H."/>
            <person name="Turgeon B."/>
            <person name="Goodwin S."/>
            <person name="Spatafora J."/>
            <person name="Crous P."/>
            <person name="Grigoriev I."/>
        </authorList>
    </citation>
    <scope>NUCLEOTIDE SEQUENCE</scope>
    <source>
        <strain evidence="1">CBS 262.69</strain>
    </source>
</reference>
<protein>
    <submittedName>
        <fullName evidence="1">Uncharacterized protein</fullName>
    </submittedName>
</protein>
<proteinExistence type="predicted"/>
<dbReference type="Proteomes" id="UP000799640">
    <property type="component" value="Unassembled WGS sequence"/>
</dbReference>
<gene>
    <name evidence="1" type="ORF">EJ06DRAFT_39608</name>
</gene>
<sequence length="87" mass="8786">MVGCLTAGGGIFYRPRLLPSLPSHLLTSAPARLCAAPQRTAAPHVLCTVRSSARLKVSTLHVTCASHDAAACPSSSVGSRCTGTGGV</sequence>
<evidence type="ECO:0000313" key="2">
    <source>
        <dbReference type="Proteomes" id="UP000799640"/>
    </source>
</evidence>
<organism evidence="1 2">
    <name type="scientific">Trichodelitschia bisporula</name>
    <dbReference type="NCBI Taxonomy" id="703511"/>
    <lineage>
        <taxon>Eukaryota</taxon>
        <taxon>Fungi</taxon>
        <taxon>Dikarya</taxon>
        <taxon>Ascomycota</taxon>
        <taxon>Pezizomycotina</taxon>
        <taxon>Dothideomycetes</taxon>
        <taxon>Dothideomycetes incertae sedis</taxon>
        <taxon>Phaeotrichales</taxon>
        <taxon>Phaeotrichaceae</taxon>
        <taxon>Trichodelitschia</taxon>
    </lineage>
</organism>